<evidence type="ECO:0000256" key="1">
    <source>
        <dbReference type="ARBA" id="ARBA00001971"/>
    </source>
</evidence>
<proteinExistence type="inferred from homology"/>
<dbReference type="Pfam" id="PF00067">
    <property type="entry name" value="p450"/>
    <property type="match status" value="1"/>
</dbReference>
<feature type="binding site" description="axial binding residue" evidence="5">
    <location>
        <position position="444"/>
    </location>
    <ligand>
        <name>heme</name>
        <dbReference type="ChEBI" id="CHEBI:30413"/>
    </ligand>
    <ligandPart>
        <name>Fe</name>
        <dbReference type="ChEBI" id="CHEBI:18248"/>
    </ligandPart>
</feature>
<name>A0AAV9NCJ6_9EURO</name>
<dbReference type="AlphaFoldDB" id="A0AAV9NCJ6"/>
<dbReference type="PRINTS" id="PR00385">
    <property type="entry name" value="P450"/>
</dbReference>
<keyword evidence="3 6" id="KW-0560">Oxidoreductase</keyword>
<comment type="cofactor">
    <cofactor evidence="1 5">
        <name>heme</name>
        <dbReference type="ChEBI" id="CHEBI:30413"/>
    </cofactor>
</comment>
<feature type="transmembrane region" description="Helical" evidence="7">
    <location>
        <begin position="12"/>
        <end position="33"/>
    </location>
</feature>
<accession>A0AAV9NCJ6</accession>
<evidence type="ECO:0000256" key="2">
    <source>
        <dbReference type="ARBA" id="ARBA00022723"/>
    </source>
</evidence>
<comment type="caution">
    <text evidence="8">The sequence shown here is derived from an EMBL/GenBank/DDBJ whole genome shotgun (WGS) entry which is preliminary data.</text>
</comment>
<dbReference type="PANTHER" id="PTHR24305:SF190">
    <property type="entry name" value="P450, PUTATIVE (EUROFUNG)-RELATED"/>
    <property type="match status" value="1"/>
</dbReference>
<organism evidence="8 9">
    <name type="scientific">Exophiala bonariae</name>
    <dbReference type="NCBI Taxonomy" id="1690606"/>
    <lineage>
        <taxon>Eukaryota</taxon>
        <taxon>Fungi</taxon>
        <taxon>Dikarya</taxon>
        <taxon>Ascomycota</taxon>
        <taxon>Pezizomycotina</taxon>
        <taxon>Eurotiomycetes</taxon>
        <taxon>Chaetothyriomycetidae</taxon>
        <taxon>Chaetothyriales</taxon>
        <taxon>Herpotrichiellaceae</taxon>
        <taxon>Exophiala</taxon>
    </lineage>
</organism>
<dbReference type="GO" id="GO:0016705">
    <property type="term" value="F:oxidoreductase activity, acting on paired donors, with incorporation or reduction of molecular oxygen"/>
    <property type="evidence" value="ECO:0007669"/>
    <property type="project" value="InterPro"/>
</dbReference>
<evidence type="ECO:0000256" key="3">
    <source>
        <dbReference type="ARBA" id="ARBA00023002"/>
    </source>
</evidence>
<gene>
    <name evidence="8" type="ORF">LTR84_001392</name>
</gene>
<dbReference type="PANTHER" id="PTHR24305">
    <property type="entry name" value="CYTOCHROME P450"/>
    <property type="match status" value="1"/>
</dbReference>
<dbReference type="Proteomes" id="UP001358417">
    <property type="component" value="Unassembled WGS sequence"/>
</dbReference>
<dbReference type="Gene3D" id="1.10.630.10">
    <property type="entry name" value="Cytochrome P450"/>
    <property type="match status" value="1"/>
</dbReference>
<dbReference type="GO" id="GO:0005506">
    <property type="term" value="F:iron ion binding"/>
    <property type="evidence" value="ECO:0007669"/>
    <property type="project" value="InterPro"/>
</dbReference>
<dbReference type="GeneID" id="89969612"/>
<dbReference type="InterPro" id="IPR001128">
    <property type="entry name" value="Cyt_P450"/>
</dbReference>
<keyword evidence="5 6" id="KW-0349">Heme</keyword>
<evidence type="ECO:0008006" key="10">
    <source>
        <dbReference type="Google" id="ProtNLM"/>
    </source>
</evidence>
<keyword evidence="7" id="KW-0812">Transmembrane</keyword>
<keyword evidence="7" id="KW-0472">Membrane</keyword>
<evidence type="ECO:0000313" key="9">
    <source>
        <dbReference type="Proteomes" id="UP001358417"/>
    </source>
</evidence>
<evidence type="ECO:0000256" key="5">
    <source>
        <dbReference type="PIRSR" id="PIRSR602401-1"/>
    </source>
</evidence>
<keyword evidence="4 5" id="KW-0408">Iron</keyword>
<evidence type="ECO:0000256" key="4">
    <source>
        <dbReference type="ARBA" id="ARBA00023004"/>
    </source>
</evidence>
<protein>
    <recommendedName>
        <fullName evidence="10">Pisatin demethylase</fullName>
    </recommendedName>
</protein>
<dbReference type="InterPro" id="IPR036396">
    <property type="entry name" value="Cyt_P450_sf"/>
</dbReference>
<dbReference type="CDD" id="cd11060">
    <property type="entry name" value="CYP57A1-like"/>
    <property type="match status" value="1"/>
</dbReference>
<dbReference type="GO" id="GO:0004497">
    <property type="term" value="F:monooxygenase activity"/>
    <property type="evidence" value="ECO:0007669"/>
    <property type="project" value="UniProtKB-KW"/>
</dbReference>
<keyword evidence="6" id="KW-0503">Monooxygenase</keyword>
<keyword evidence="7" id="KW-1133">Transmembrane helix</keyword>
<dbReference type="RefSeq" id="XP_064707274.1">
    <property type="nucleotide sequence ID" value="XM_064845016.1"/>
</dbReference>
<keyword evidence="9" id="KW-1185">Reference proteome</keyword>
<comment type="similarity">
    <text evidence="6">Belongs to the cytochrome P450 family.</text>
</comment>
<dbReference type="InterPro" id="IPR017972">
    <property type="entry name" value="Cyt_P450_CS"/>
</dbReference>
<dbReference type="PRINTS" id="PR00463">
    <property type="entry name" value="EP450I"/>
</dbReference>
<evidence type="ECO:0000313" key="8">
    <source>
        <dbReference type="EMBL" id="KAK5054501.1"/>
    </source>
</evidence>
<dbReference type="EMBL" id="JAVRRD010000010">
    <property type="protein sequence ID" value="KAK5054501.1"/>
    <property type="molecule type" value="Genomic_DNA"/>
</dbReference>
<dbReference type="InterPro" id="IPR002401">
    <property type="entry name" value="Cyt_P450_E_grp-I"/>
</dbReference>
<dbReference type="InterPro" id="IPR050121">
    <property type="entry name" value="Cytochrome_P450_monoxygenase"/>
</dbReference>
<dbReference type="GO" id="GO:0020037">
    <property type="term" value="F:heme binding"/>
    <property type="evidence" value="ECO:0007669"/>
    <property type="project" value="InterPro"/>
</dbReference>
<sequence length="495" mass="55909">MLGLLQSEGESAVHLAKVFAISIACISLFTFAYRLAFDPLRDIQGPFLGRFTRLWELQQITSGGWHQKIIKLHKQYGSIVRIGPGRYDFSSPEAIKVIYSMSSGFPKSHFYDTFGTPGSKTILKEIHNSSHSLMRRKSAALYSMTTLLSYESAVDDQNVVLENKFKDFAKQGRTINLPNFMQLYAFDVVANITSAESLNMMISEMDTYGLITAIDYMHDYVNLVGVYYEWHSFIYKILMLLGRTPPTTGLYNYISGKIEARRQQPDRYIGADFLSKLLKLEKEGKIESEDVFGTFANNVIAGSDTTGISLGGLIYQIYEHPNVLAKLRDELQQHESRGEISDPVKFSESQSLEYLQAVIKEGLRIHPAVGKQLARTVPPGGKVIEGRFFPEGTEVGSNAWAVHFDEDTYGSDVWVFRPERWLSKTEQVPDRASSFAFGAGTRQCLGKNISLLEITKVLPQIYRNFDIEIVGGAGKTKYTSSWFVKQEYNARIFIR</sequence>
<keyword evidence="2 5" id="KW-0479">Metal-binding</keyword>
<dbReference type="PROSITE" id="PS00086">
    <property type="entry name" value="CYTOCHROME_P450"/>
    <property type="match status" value="1"/>
</dbReference>
<dbReference type="SUPFAM" id="SSF48264">
    <property type="entry name" value="Cytochrome P450"/>
    <property type="match status" value="1"/>
</dbReference>
<reference evidence="8 9" key="1">
    <citation type="submission" date="2023-08" db="EMBL/GenBank/DDBJ databases">
        <title>Black Yeasts Isolated from many extreme environments.</title>
        <authorList>
            <person name="Coleine C."/>
            <person name="Stajich J.E."/>
            <person name="Selbmann L."/>
        </authorList>
    </citation>
    <scope>NUCLEOTIDE SEQUENCE [LARGE SCALE GENOMIC DNA]</scope>
    <source>
        <strain evidence="8 9">CCFEE 5792</strain>
    </source>
</reference>
<evidence type="ECO:0000256" key="6">
    <source>
        <dbReference type="RuleBase" id="RU000461"/>
    </source>
</evidence>
<evidence type="ECO:0000256" key="7">
    <source>
        <dbReference type="SAM" id="Phobius"/>
    </source>
</evidence>